<comment type="caution">
    <text evidence="2">The sequence shown here is derived from an EMBL/GenBank/DDBJ whole genome shotgun (WGS) entry which is preliminary data.</text>
</comment>
<reference evidence="2" key="1">
    <citation type="submission" date="2023-01" db="EMBL/GenBank/DDBJ databases">
        <title>Genome analysis of 13 Lactobacillus isolated from gut of wild boar.</title>
        <authorList>
            <person name="Papp P."/>
            <person name="Libisch B."/>
            <person name="Nagy T."/>
            <person name="Olasz F."/>
        </authorList>
    </citation>
    <scope>NUCLEOTIDE SEQUENCE</scope>
    <source>
        <strain evidence="2">F108</strain>
    </source>
</reference>
<accession>A0AAJ1M921</accession>
<dbReference type="EMBL" id="JAQOND010000032">
    <property type="protein sequence ID" value="MDC2828491.1"/>
    <property type="molecule type" value="Genomic_DNA"/>
</dbReference>
<dbReference type="Proteomes" id="UP001218021">
    <property type="component" value="Unassembled WGS sequence"/>
</dbReference>
<dbReference type="RefSeq" id="WP_272207467.1">
    <property type="nucleotide sequence ID" value="NZ_JAQONC010000004.1"/>
</dbReference>
<keyword evidence="1" id="KW-0812">Transmembrane</keyword>
<evidence type="ECO:0000313" key="3">
    <source>
        <dbReference type="Proteomes" id="UP001218021"/>
    </source>
</evidence>
<proteinExistence type="predicted"/>
<sequence>MQLKRPLVISVKCLGGLLLILISSSPFLFELEEEIMKLTEESITAIFNKQHKQLIELYLAKDNDARKLLDDEYFVKSLYRLNETKEMLIELIFEMGLDWLEKADVPDPVEFFIKLSQDVHLMNSWNNPDIKWDDIYYDVATDFKDCFGKSLI</sequence>
<evidence type="ECO:0000313" key="2">
    <source>
        <dbReference type="EMBL" id="MDC2828491.1"/>
    </source>
</evidence>
<keyword evidence="1" id="KW-1133">Transmembrane helix</keyword>
<evidence type="ECO:0000256" key="1">
    <source>
        <dbReference type="SAM" id="Phobius"/>
    </source>
</evidence>
<protein>
    <submittedName>
        <fullName evidence="2">Uncharacterized protein</fullName>
    </submittedName>
</protein>
<keyword evidence="1" id="KW-0472">Membrane</keyword>
<gene>
    <name evidence="2" type="ORF">PO158_09380</name>
</gene>
<organism evidence="2 3">
    <name type="scientific">Limosilactobacillus mucosae</name>
    <name type="common">Lactobacillus mucosae</name>
    <dbReference type="NCBI Taxonomy" id="97478"/>
    <lineage>
        <taxon>Bacteria</taxon>
        <taxon>Bacillati</taxon>
        <taxon>Bacillota</taxon>
        <taxon>Bacilli</taxon>
        <taxon>Lactobacillales</taxon>
        <taxon>Lactobacillaceae</taxon>
        <taxon>Limosilactobacillus</taxon>
    </lineage>
</organism>
<feature type="transmembrane region" description="Helical" evidence="1">
    <location>
        <begin position="7"/>
        <end position="29"/>
    </location>
</feature>
<name>A0AAJ1M921_LIMMU</name>
<dbReference type="AlphaFoldDB" id="A0AAJ1M921"/>